<feature type="domain" description="Methyltransferase FkbM" evidence="1">
    <location>
        <begin position="28"/>
        <end position="199"/>
    </location>
</feature>
<name>A0ABN6EN06_9BACT</name>
<gene>
    <name evidence="2" type="ORF">PSDVSF_07490</name>
</gene>
<dbReference type="Pfam" id="PF05050">
    <property type="entry name" value="Methyltransf_21"/>
    <property type="match status" value="1"/>
</dbReference>
<evidence type="ECO:0000313" key="2">
    <source>
        <dbReference type="EMBL" id="BCS87507.1"/>
    </source>
</evidence>
<dbReference type="PANTHER" id="PTHR36973:SF4">
    <property type="entry name" value="NODULATION PROTEIN"/>
    <property type="match status" value="1"/>
</dbReference>
<dbReference type="EMBL" id="AP024485">
    <property type="protein sequence ID" value="BCS87507.1"/>
    <property type="molecule type" value="Genomic_DNA"/>
</dbReference>
<dbReference type="Proteomes" id="UP001053296">
    <property type="component" value="Chromosome"/>
</dbReference>
<dbReference type="InterPro" id="IPR029063">
    <property type="entry name" value="SAM-dependent_MTases_sf"/>
</dbReference>
<evidence type="ECO:0000313" key="3">
    <source>
        <dbReference type="Proteomes" id="UP001053296"/>
    </source>
</evidence>
<dbReference type="SUPFAM" id="SSF53335">
    <property type="entry name" value="S-adenosyl-L-methionine-dependent methyltransferases"/>
    <property type="match status" value="1"/>
</dbReference>
<accession>A0ABN6EN06</accession>
<organism evidence="2 3">
    <name type="scientific">Pseudodesulfovibrio sediminis</name>
    <dbReference type="NCBI Taxonomy" id="2810563"/>
    <lineage>
        <taxon>Bacteria</taxon>
        <taxon>Pseudomonadati</taxon>
        <taxon>Thermodesulfobacteriota</taxon>
        <taxon>Desulfovibrionia</taxon>
        <taxon>Desulfovibrionales</taxon>
        <taxon>Desulfovibrionaceae</taxon>
    </lineage>
</organism>
<evidence type="ECO:0000259" key="1">
    <source>
        <dbReference type="Pfam" id="PF05050"/>
    </source>
</evidence>
<sequence>MMGSLLETRFTETECHALLQGAHLGFVDVGAAGGFPQEIHAMAGLTDVMFFEPDPLEFKNITALGEKAGFARMIGFQSILADSYGPKVLNVTKSGVNSSLLTPNKRFCDRYNLPGFEIIDSINMEAATLDGCLEKAEGFTPDIIKIDCQGVDYSILKASDEALSQSVCVFCEMIVAGMYDGQNGWFDINALLESKGFRMYGMWPHYISNRKLDRKTHETNERLLFVDGLYFKDPLVETGPQYKPSERSLSALFVAACLYHYYDFAIELAQMFSGPQVAVLRECVVELAAGRKQWMIDEAQTFVQQFQQDAGNDYLLTKKFIDRLKDNNDVAFIADDRSRNGI</sequence>
<protein>
    <recommendedName>
        <fullName evidence="1">Methyltransferase FkbM domain-containing protein</fullName>
    </recommendedName>
</protein>
<keyword evidence="3" id="KW-1185">Reference proteome</keyword>
<dbReference type="PANTHER" id="PTHR36973">
    <property type="entry name" value="SLL1456 PROTEIN-RELATED"/>
    <property type="match status" value="1"/>
</dbReference>
<dbReference type="NCBIfam" id="TIGR01444">
    <property type="entry name" value="fkbM_fam"/>
    <property type="match status" value="1"/>
</dbReference>
<reference evidence="2" key="1">
    <citation type="journal article" date="2022" name="Arch. Microbiol.">
        <title>Pseudodesulfovibrio sediminis sp. nov., a mesophilic and neutrophilic sulfate-reducing bacterium isolated from sediment of a brackish lake.</title>
        <authorList>
            <person name="Takahashi A."/>
            <person name="Kojima H."/>
            <person name="Watanabe M."/>
            <person name="Fukui M."/>
        </authorList>
    </citation>
    <scope>NUCLEOTIDE SEQUENCE</scope>
    <source>
        <strain evidence="2">SF6</strain>
    </source>
</reference>
<dbReference type="Gene3D" id="3.40.50.150">
    <property type="entry name" value="Vaccinia Virus protein VP39"/>
    <property type="match status" value="1"/>
</dbReference>
<dbReference type="InterPro" id="IPR053188">
    <property type="entry name" value="FkbM_Methyltransferase"/>
</dbReference>
<proteinExistence type="predicted"/>
<dbReference type="InterPro" id="IPR006342">
    <property type="entry name" value="FkbM_mtfrase"/>
</dbReference>